<name>A0A656HMP2_THINJ</name>
<dbReference type="OrthoDB" id="677174at2"/>
<gene>
    <name evidence="1" type="ORF">Thini_3804</name>
</gene>
<accession>A0A656HMP2</accession>
<dbReference type="Gene3D" id="3.40.630.30">
    <property type="match status" value="1"/>
</dbReference>
<proteinExistence type="predicted"/>
<reference evidence="2" key="1">
    <citation type="journal article" date="2011" name="Stand. Genomic Sci.">
        <title>Genome sequence of the filamentous, gliding Thiothrix nivea neotype strain (JP2(T)).</title>
        <authorList>
            <person name="Lapidus A."/>
            <person name="Nolan M."/>
            <person name="Lucas S."/>
            <person name="Glavina Del Rio T."/>
            <person name="Tice H."/>
            <person name="Cheng J.F."/>
            <person name="Tapia R."/>
            <person name="Han C."/>
            <person name="Goodwin L."/>
            <person name="Pitluck S."/>
            <person name="Liolios K."/>
            <person name="Pagani I."/>
            <person name="Ivanova N."/>
            <person name="Huntemann M."/>
            <person name="Mavromatis K."/>
            <person name="Mikhailova N."/>
            <person name="Pati A."/>
            <person name="Chen A."/>
            <person name="Palaniappan K."/>
            <person name="Land M."/>
            <person name="Brambilla E.M."/>
            <person name="Rohde M."/>
            <person name="Abt B."/>
            <person name="Verbarg S."/>
            <person name="Goker M."/>
            <person name="Bristow J."/>
            <person name="Eisen J.A."/>
            <person name="Markowitz V."/>
            <person name="Hugenholtz P."/>
            <person name="Kyrpides N.C."/>
            <person name="Klenk H.P."/>
            <person name="Woyke T."/>
        </authorList>
    </citation>
    <scope>NUCLEOTIDE SEQUENCE [LARGE SCALE GENOMIC DNA]</scope>
    <source>
        <strain evidence="2">ATCC 35100 / DSM 5205 / JP2</strain>
    </source>
</reference>
<keyword evidence="2" id="KW-1185">Reference proteome</keyword>
<dbReference type="Proteomes" id="UP000005317">
    <property type="component" value="Unassembled WGS sequence"/>
</dbReference>
<evidence type="ECO:0000313" key="2">
    <source>
        <dbReference type="Proteomes" id="UP000005317"/>
    </source>
</evidence>
<dbReference type="EMBL" id="JH651384">
    <property type="protein sequence ID" value="EIJ36305.1"/>
    <property type="molecule type" value="Genomic_DNA"/>
</dbReference>
<evidence type="ECO:0000313" key="1">
    <source>
        <dbReference type="EMBL" id="EIJ36305.1"/>
    </source>
</evidence>
<sequence length="243" mass="27561">MSKVQVHRVSDYLHDEKTIRKIAGDFAALNKKVWSNITDDFYIWDAEKVLEQFRNYPYGSFFSSKDGKIVSTLTVMKMNANNYLQGPDKSWESITGNGTLNTHDPQGDSAYGVDLTGGSGNTTKMVKAVILIGLLGEGVRSVFLSSRIPLYHKYDNMDVDDYVIAKRKSGKPLDPELAYYKNLGFKVVDVIPDYMNDPKSLNYGVIIKYDNPFYWLTKAIPFIKYAMSALGTRFLLSRQPVYQ</sequence>
<dbReference type="AlphaFoldDB" id="A0A656HMP2"/>
<protein>
    <submittedName>
        <fullName evidence="1">Uncharacterized protein</fullName>
    </submittedName>
</protein>
<organism evidence="1 2">
    <name type="scientific">Thiothrix nivea (strain ATCC 35100 / DSM 5205 / JP2)</name>
    <dbReference type="NCBI Taxonomy" id="870187"/>
    <lineage>
        <taxon>Bacteria</taxon>
        <taxon>Pseudomonadati</taxon>
        <taxon>Pseudomonadota</taxon>
        <taxon>Gammaproteobacteria</taxon>
        <taxon>Thiotrichales</taxon>
        <taxon>Thiotrichaceae</taxon>
        <taxon>Thiothrix</taxon>
    </lineage>
</organism>
<dbReference type="RefSeq" id="WP_002710182.1">
    <property type="nucleotide sequence ID" value="NZ_JH651384.1"/>
</dbReference>